<gene>
    <name evidence="2" type="ORF">TPAS_2955</name>
</gene>
<proteinExistence type="predicted"/>
<organism evidence="2 3">
    <name type="scientific">Trichococcus pasteurii</name>
    <dbReference type="NCBI Taxonomy" id="43064"/>
    <lineage>
        <taxon>Bacteria</taxon>
        <taxon>Bacillati</taxon>
        <taxon>Bacillota</taxon>
        <taxon>Bacilli</taxon>
        <taxon>Lactobacillales</taxon>
        <taxon>Carnobacteriaceae</taxon>
        <taxon>Trichococcus</taxon>
    </lineage>
</organism>
<reference evidence="3" key="1">
    <citation type="submission" date="2016-04" db="EMBL/GenBank/DDBJ databases">
        <authorList>
            <person name="Strepis N."/>
        </authorList>
    </citation>
    <scope>NUCLEOTIDE SEQUENCE [LARGE SCALE GENOMIC DNA]</scope>
</reference>
<dbReference type="Pfam" id="PF18735">
    <property type="entry name" value="HEPN_RiboL-PSP"/>
    <property type="match status" value="1"/>
</dbReference>
<evidence type="ECO:0000313" key="3">
    <source>
        <dbReference type="Proteomes" id="UP000195985"/>
    </source>
</evidence>
<name>A0A1W1IJQ6_9LACT</name>
<feature type="domain" description="RiboL-PSP-HEPN" evidence="1">
    <location>
        <begin position="12"/>
        <end position="217"/>
    </location>
</feature>
<evidence type="ECO:0000259" key="1">
    <source>
        <dbReference type="Pfam" id="PF18735"/>
    </source>
</evidence>
<accession>A0A1W1IJQ6</accession>
<dbReference type="OrthoDB" id="1551032at2"/>
<protein>
    <recommendedName>
        <fullName evidence="1">RiboL-PSP-HEPN domain-containing protein</fullName>
    </recommendedName>
</protein>
<evidence type="ECO:0000313" key="2">
    <source>
        <dbReference type="EMBL" id="SLM53227.1"/>
    </source>
</evidence>
<keyword evidence="3" id="KW-1185">Reference proteome</keyword>
<dbReference type="STRING" id="43064.SAMN04488086_12124"/>
<dbReference type="InterPro" id="IPR041519">
    <property type="entry name" value="HEPN_RiboL-PSP"/>
</dbReference>
<dbReference type="Proteomes" id="UP000195985">
    <property type="component" value="Unassembled WGS sequence"/>
</dbReference>
<sequence length="229" mass="26958">MNKVDVIGQIEEELTWRVDELYFLKNQLSLINKEIDKDRYRKSLIVMLYSYYEGFCKSAFQIYVDAINSEKLIRSSVNLYLRTSSLNNIFLEYGNETKKDPRFKKLLPEDSKLHKYSRQISFVDEFTNFLTEIVAIPEDVVDTESNLKPIVLKKMLYRLGFPLDKIDISEHTINKLLNYRNNISHGSQKLGIQEADYESLEKDVLNLMESVRKIINNAIYEESFLEKAE</sequence>
<dbReference type="RefSeq" id="WP_086943918.1">
    <property type="nucleotide sequence ID" value="NZ_FONM01000021.1"/>
</dbReference>
<dbReference type="AlphaFoldDB" id="A0A1W1IJQ6"/>
<dbReference type="EMBL" id="FWEY01000014">
    <property type="protein sequence ID" value="SLM53227.1"/>
    <property type="molecule type" value="Genomic_DNA"/>
</dbReference>